<organism evidence="3 5">
    <name type="scientific">Demequina capsici</name>
    <dbReference type="NCBI Taxonomy" id="3075620"/>
    <lineage>
        <taxon>Bacteria</taxon>
        <taxon>Bacillati</taxon>
        <taxon>Actinomycetota</taxon>
        <taxon>Actinomycetes</taxon>
        <taxon>Micrococcales</taxon>
        <taxon>Demequinaceae</taxon>
        <taxon>Demequina</taxon>
    </lineage>
</organism>
<keyword evidence="1" id="KW-0472">Membrane</keyword>
<sequence length="161" mass="16548">MRRRAPRHRDRGRADFSDSGNVTVLTLGVVAVLLAVVLVVASSTAVQLQRVRLLHLADELALDAADSADVGAYFAGDSGAPDVAGVALATARMTTAVDDHLAAASERHGVQGAAVADVTTPDGSTAVVEVELRVHPLFDLSALAPFADGIVLRAESSARAS</sequence>
<keyword evidence="1" id="KW-1133">Transmembrane helix</keyword>
<dbReference type="KEGG" id="dcp:RN607_03585"/>
<feature type="domain" description="Putative Flp pilus-assembly TadG-like N-terminal" evidence="2">
    <location>
        <begin position="20"/>
        <end position="66"/>
    </location>
</feature>
<gene>
    <name evidence="3" type="ORF">RN606_03280</name>
    <name evidence="4" type="ORF">RN607_03585</name>
</gene>
<dbReference type="RefSeq" id="WP_313499944.1">
    <property type="nucleotide sequence ID" value="NZ_CP134879.1"/>
</dbReference>
<dbReference type="EMBL" id="CP134879">
    <property type="protein sequence ID" value="WNM25184.1"/>
    <property type="molecule type" value="Genomic_DNA"/>
</dbReference>
<dbReference type="Pfam" id="PF13400">
    <property type="entry name" value="Tad"/>
    <property type="match status" value="1"/>
</dbReference>
<proteinExistence type="predicted"/>
<reference evidence="3 5" key="1">
    <citation type="submission" date="2023-09" db="EMBL/GenBank/DDBJ databases">
        <title>Demequina sp. a novel bacteria isolated from Capsicum annuum.</title>
        <authorList>
            <person name="Humaira Z."/>
            <person name="Lee J."/>
            <person name="Cho D."/>
        </authorList>
    </citation>
    <scope>NUCLEOTIDE SEQUENCE [LARGE SCALE GENOMIC DNA]</scope>
    <source>
        <strain evidence="3 5">OYTSA14</strain>
        <strain evidence="4">PMTSA13</strain>
    </source>
</reference>
<evidence type="ECO:0000259" key="2">
    <source>
        <dbReference type="Pfam" id="PF13400"/>
    </source>
</evidence>
<accession>A0AA96JE16</accession>
<keyword evidence="5" id="KW-1185">Reference proteome</keyword>
<protein>
    <recommendedName>
        <fullName evidence="2">Putative Flp pilus-assembly TadG-like N-terminal domain-containing protein</fullName>
    </recommendedName>
</protein>
<dbReference type="AlphaFoldDB" id="A0AA96JE16"/>
<accession>A0AA96FED5</accession>
<name>A0AA96JE16_9MICO</name>
<feature type="transmembrane region" description="Helical" evidence="1">
    <location>
        <begin position="21"/>
        <end position="41"/>
    </location>
</feature>
<evidence type="ECO:0000256" key="1">
    <source>
        <dbReference type="SAM" id="Phobius"/>
    </source>
</evidence>
<dbReference type="InterPro" id="IPR028087">
    <property type="entry name" value="Tad_N"/>
</dbReference>
<evidence type="ECO:0000313" key="5">
    <source>
        <dbReference type="Proteomes" id="UP001304125"/>
    </source>
</evidence>
<keyword evidence="1" id="KW-0812">Transmembrane</keyword>
<dbReference type="Proteomes" id="UP001303408">
    <property type="component" value="Chromosome"/>
</dbReference>
<dbReference type="EMBL" id="CP134880">
    <property type="protein sequence ID" value="WNM28097.1"/>
    <property type="molecule type" value="Genomic_DNA"/>
</dbReference>
<evidence type="ECO:0000313" key="3">
    <source>
        <dbReference type="EMBL" id="WNM25184.1"/>
    </source>
</evidence>
<evidence type="ECO:0000313" key="4">
    <source>
        <dbReference type="EMBL" id="WNM28097.1"/>
    </source>
</evidence>
<dbReference type="Proteomes" id="UP001304125">
    <property type="component" value="Chromosome"/>
</dbReference>